<evidence type="ECO:0000313" key="3">
    <source>
        <dbReference type="Proteomes" id="UP001201812"/>
    </source>
</evidence>
<dbReference type="EMBL" id="JAKKPZ010000022">
    <property type="protein sequence ID" value="KAI1711387.1"/>
    <property type="molecule type" value="Genomic_DNA"/>
</dbReference>
<sequence>MNNLKSSASDGQNPQDASQVNPNKTYPRGILKSTIAETKSPLIQSQDNRDRQTLSSRQGRPLPNSAEPMQRELKLRKSTGGARNAQHKPLDSIQEGRSRLQFALPPVDHLSSDPHRTPGASKLQRRRTMSDLKRRFSATENAPIPMAVEDRDLSIQAQYNVQKRARNLSESPLSERQQQEALAYAKVAGKIGEERKAMSSQERLEEIYKNTSWANGKEGLVNKLLRKASALF</sequence>
<evidence type="ECO:0000256" key="1">
    <source>
        <dbReference type="SAM" id="MobiDB-lite"/>
    </source>
</evidence>
<organism evidence="2 3">
    <name type="scientific">Ditylenchus destructor</name>
    <dbReference type="NCBI Taxonomy" id="166010"/>
    <lineage>
        <taxon>Eukaryota</taxon>
        <taxon>Metazoa</taxon>
        <taxon>Ecdysozoa</taxon>
        <taxon>Nematoda</taxon>
        <taxon>Chromadorea</taxon>
        <taxon>Rhabditida</taxon>
        <taxon>Tylenchina</taxon>
        <taxon>Tylenchomorpha</taxon>
        <taxon>Sphaerularioidea</taxon>
        <taxon>Anguinidae</taxon>
        <taxon>Anguininae</taxon>
        <taxon>Ditylenchus</taxon>
    </lineage>
</organism>
<dbReference type="Proteomes" id="UP001201812">
    <property type="component" value="Unassembled WGS sequence"/>
</dbReference>
<dbReference type="AlphaFoldDB" id="A0AAD4MYC6"/>
<gene>
    <name evidence="2" type="ORF">DdX_10266</name>
</gene>
<name>A0AAD4MYC6_9BILA</name>
<comment type="caution">
    <text evidence="2">The sequence shown here is derived from an EMBL/GenBank/DDBJ whole genome shotgun (WGS) entry which is preliminary data.</text>
</comment>
<proteinExistence type="predicted"/>
<accession>A0AAD4MYC6</accession>
<feature type="compositionally biased region" description="Basic and acidic residues" evidence="1">
    <location>
        <begin position="88"/>
        <end position="98"/>
    </location>
</feature>
<feature type="compositionally biased region" description="Polar residues" evidence="1">
    <location>
        <begin position="35"/>
        <end position="46"/>
    </location>
</feature>
<feature type="compositionally biased region" description="Polar residues" evidence="1">
    <location>
        <begin position="1"/>
        <end position="24"/>
    </location>
</feature>
<protein>
    <submittedName>
        <fullName evidence="2">Uncharacterized protein</fullName>
    </submittedName>
</protein>
<evidence type="ECO:0000313" key="2">
    <source>
        <dbReference type="EMBL" id="KAI1711387.1"/>
    </source>
</evidence>
<feature type="region of interest" description="Disordered" evidence="1">
    <location>
        <begin position="1"/>
        <end position="138"/>
    </location>
</feature>
<keyword evidence="3" id="KW-1185">Reference proteome</keyword>
<reference evidence="2" key="1">
    <citation type="submission" date="2022-01" db="EMBL/GenBank/DDBJ databases">
        <title>Genome Sequence Resource for Two Populations of Ditylenchus destructor, the Migratory Endoparasitic Phytonematode.</title>
        <authorList>
            <person name="Zhang H."/>
            <person name="Lin R."/>
            <person name="Xie B."/>
        </authorList>
    </citation>
    <scope>NUCLEOTIDE SEQUENCE</scope>
    <source>
        <strain evidence="2">BazhouSP</strain>
    </source>
</reference>